<name>X0VJ68_9ZZZZ</name>
<reference evidence="1" key="1">
    <citation type="journal article" date="2014" name="Front. Microbiol.">
        <title>High frequency of phylogenetically diverse reductive dehalogenase-homologous genes in deep subseafloor sedimentary metagenomes.</title>
        <authorList>
            <person name="Kawai M."/>
            <person name="Futagami T."/>
            <person name="Toyoda A."/>
            <person name="Takaki Y."/>
            <person name="Nishi S."/>
            <person name="Hori S."/>
            <person name="Arai W."/>
            <person name="Tsubouchi T."/>
            <person name="Morono Y."/>
            <person name="Uchiyama I."/>
            <person name="Ito T."/>
            <person name="Fujiyama A."/>
            <person name="Inagaki F."/>
            <person name="Takami H."/>
        </authorList>
    </citation>
    <scope>NUCLEOTIDE SEQUENCE</scope>
    <source>
        <strain evidence="1">Expedition CK06-06</strain>
    </source>
</reference>
<proteinExistence type="predicted"/>
<organism evidence="1">
    <name type="scientific">marine sediment metagenome</name>
    <dbReference type="NCBI Taxonomy" id="412755"/>
    <lineage>
        <taxon>unclassified sequences</taxon>
        <taxon>metagenomes</taxon>
        <taxon>ecological metagenomes</taxon>
    </lineage>
</organism>
<sequence length="157" mass="17206">MATTDPRTTIKNTVDANLGVITNDAGGASTVLSIWEGGPETLKYLFTICHVLLTFGEPRSRAIRPIQDVPVHYLMRYPITVTTVNIPLTGVGLTHTAARMQYKVTYALRAAIPVTAQSVGVPAFTMRLVEDVASHKRIGGLDVWQATHYVEYETDYG</sequence>
<accession>X0VJ68</accession>
<protein>
    <submittedName>
        <fullName evidence="1">Uncharacterized protein</fullName>
    </submittedName>
</protein>
<dbReference type="AlphaFoldDB" id="X0VJ68"/>
<evidence type="ECO:0000313" key="1">
    <source>
        <dbReference type="EMBL" id="GAG18300.1"/>
    </source>
</evidence>
<gene>
    <name evidence="1" type="ORF">S01H1_58272</name>
</gene>
<comment type="caution">
    <text evidence="1">The sequence shown here is derived from an EMBL/GenBank/DDBJ whole genome shotgun (WGS) entry which is preliminary data.</text>
</comment>
<dbReference type="EMBL" id="BARS01038061">
    <property type="protein sequence ID" value="GAG18300.1"/>
    <property type="molecule type" value="Genomic_DNA"/>
</dbReference>